<dbReference type="EMBL" id="ACGK02000001">
    <property type="protein sequence ID" value="EGF23683.1"/>
    <property type="molecule type" value="Genomic_DNA"/>
</dbReference>
<reference evidence="2 3" key="1">
    <citation type="submission" date="2011-02" db="EMBL/GenBank/DDBJ databases">
        <authorList>
            <person name="Muzny D."/>
            <person name="Qin X."/>
            <person name="Buhay C."/>
            <person name="Dugan-Rocha S."/>
            <person name="Ding Y."/>
            <person name="Chen G."/>
            <person name="Hawes A."/>
            <person name="Holder M."/>
            <person name="Jhangiani S."/>
            <person name="Johnson A."/>
            <person name="Khan Z."/>
            <person name="Li Z."/>
            <person name="Liu W."/>
            <person name="Liu X."/>
            <person name="Perez L."/>
            <person name="Shen H."/>
            <person name="Wang Q."/>
            <person name="Watt J."/>
            <person name="Xi L."/>
            <person name="Xin Y."/>
            <person name="Zhou J."/>
            <person name="Deng J."/>
            <person name="Jiang H."/>
            <person name="Liu Y."/>
            <person name="Qu J."/>
            <person name="Song X.-Z."/>
            <person name="Zhang L."/>
            <person name="Villasana D."/>
            <person name="Johnson A."/>
            <person name="Liu J."/>
            <person name="Liyanage D."/>
            <person name="Lorensuhewa L."/>
            <person name="Robinson T."/>
            <person name="Song A."/>
            <person name="Song B.-B."/>
            <person name="Dinh H."/>
            <person name="Thornton R."/>
            <person name="Coyle M."/>
            <person name="Francisco L."/>
            <person name="Jackson L."/>
            <person name="Javaid M."/>
            <person name="Korchina V."/>
            <person name="Kovar C."/>
            <person name="Mata R."/>
            <person name="Mathew T."/>
            <person name="Ngo R."/>
            <person name="Nguyen L."/>
            <person name="Nguyen N."/>
            <person name="Okwuonu G."/>
            <person name="Ongeri F."/>
            <person name="Pham C."/>
            <person name="Simmons D."/>
            <person name="Wilczek-Boney K."/>
            <person name="Hale W."/>
            <person name="Jakkamsetti A."/>
            <person name="Pham P."/>
            <person name="Ruth R."/>
            <person name="San Lucas F."/>
            <person name="Warren J."/>
            <person name="Zhang J."/>
            <person name="Zhao Z."/>
            <person name="Zhou C."/>
            <person name="Zhu D."/>
            <person name="Lee S."/>
            <person name="Bess C."/>
            <person name="Blankenburg K."/>
            <person name="Forbes L."/>
            <person name="Fu Q."/>
            <person name="Gubbala S."/>
            <person name="Hirani K."/>
            <person name="Jayaseelan J.C."/>
            <person name="Lara F."/>
            <person name="Munidasa M."/>
            <person name="Palculict T."/>
            <person name="Patil S."/>
            <person name="Pu L.-L."/>
            <person name="Saada N."/>
            <person name="Tang L."/>
            <person name="Weissenberger G."/>
            <person name="Zhu Y."/>
            <person name="Hemphill L."/>
            <person name="Shang Y."/>
            <person name="Youmans B."/>
            <person name="Ayvaz T."/>
            <person name="Ross M."/>
            <person name="Santibanez J."/>
            <person name="Aqrawi P."/>
            <person name="Gross S."/>
            <person name="Joshi V."/>
            <person name="Fowler G."/>
            <person name="Nazareth L."/>
            <person name="Reid J."/>
            <person name="Worley K."/>
            <person name="Petrosino J."/>
            <person name="Highlander S."/>
            <person name="Gibbs R."/>
        </authorList>
    </citation>
    <scope>NUCLEOTIDE SEQUENCE [LARGE SCALE GENOMIC DNA]</scope>
    <source>
        <strain evidence="2 3">DSM 15829</strain>
    </source>
</reference>
<protein>
    <submittedName>
        <fullName evidence="2">Uncharacterized protein</fullName>
    </submittedName>
</protein>
<organism evidence="2 3">
    <name type="scientific">Fannyhessea vaginae DSM 15829</name>
    <dbReference type="NCBI Taxonomy" id="525256"/>
    <lineage>
        <taxon>Bacteria</taxon>
        <taxon>Bacillati</taxon>
        <taxon>Actinomycetota</taxon>
        <taxon>Coriobacteriia</taxon>
        <taxon>Coriobacteriales</taxon>
        <taxon>Atopobiaceae</taxon>
        <taxon>Fannyhessea</taxon>
    </lineage>
</organism>
<feature type="transmembrane region" description="Helical" evidence="1">
    <location>
        <begin position="12"/>
        <end position="33"/>
    </location>
</feature>
<feature type="transmembrane region" description="Helical" evidence="1">
    <location>
        <begin position="39"/>
        <end position="60"/>
    </location>
</feature>
<accession>F1T4N9</accession>
<name>F1T4N9_9ACTN</name>
<proteinExistence type="predicted"/>
<keyword evidence="1" id="KW-1133">Transmembrane helix</keyword>
<feature type="transmembrane region" description="Helical" evidence="1">
    <location>
        <begin position="91"/>
        <end position="120"/>
    </location>
</feature>
<dbReference type="AlphaFoldDB" id="F1T4N9"/>
<keyword evidence="1" id="KW-0812">Transmembrane</keyword>
<sequence>MKNLTRISQVLHALSLILMLAVISFKFLPFSLALPTFDVLYVIIGVNCVAYILLAISIGIKVYQNLAQKDDTQAHKPVNTRQRILTIVWKTIYFAITVMALVYSALITVVAIFMVAYLGYALGNA</sequence>
<dbReference type="RefSeq" id="WP_006302811.1">
    <property type="nucleotide sequence ID" value="NZ_ACGK02000001.1"/>
</dbReference>
<comment type="caution">
    <text evidence="2">The sequence shown here is derived from an EMBL/GenBank/DDBJ whole genome shotgun (WGS) entry which is preliminary data.</text>
</comment>
<keyword evidence="3" id="KW-1185">Reference proteome</keyword>
<keyword evidence="1" id="KW-0472">Membrane</keyword>
<evidence type="ECO:0000313" key="2">
    <source>
        <dbReference type="EMBL" id="EGF23683.1"/>
    </source>
</evidence>
<evidence type="ECO:0000313" key="3">
    <source>
        <dbReference type="Proteomes" id="UP000005947"/>
    </source>
</evidence>
<dbReference type="Proteomes" id="UP000005947">
    <property type="component" value="Unassembled WGS sequence"/>
</dbReference>
<evidence type="ECO:0000256" key="1">
    <source>
        <dbReference type="SAM" id="Phobius"/>
    </source>
</evidence>
<gene>
    <name evidence="2" type="ORF">HMPREF0091_10630</name>
</gene>
<dbReference type="GeneID" id="93210230"/>